<comment type="caution">
    <text evidence="1">The sequence shown here is derived from an EMBL/GenBank/DDBJ whole genome shotgun (WGS) entry which is preliminary data.</text>
</comment>
<sequence>MNSGNKIFNCIRALELIHGPRLPITFEALNHPLHPESNPGHRYVIKPCTSITGTEEADQAERLMNLPEGRELELRKQGLLEVLLECRTAIIYVDTDLKNDMPQCRELQTQKVKDLSLFKAIDYALGPAEPRTRTKVYLGEFMGLVKAGTRCYNIATFLECATAVVAPNAPLKVSENLDEAIRYLDYLAN</sequence>
<gene>
    <name evidence="1" type="ORF">DFP72DRAFT_1078934</name>
</gene>
<protein>
    <submittedName>
        <fullName evidence="1">Uncharacterized protein</fullName>
    </submittedName>
</protein>
<reference evidence="1 2" key="1">
    <citation type="submission" date="2020-07" db="EMBL/GenBank/DDBJ databases">
        <title>Comparative genomics of pyrophilous fungi reveals a link between fire events and developmental genes.</title>
        <authorList>
            <consortium name="DOE Joint Genome Institute"/>
            <person name="Steindorff A.S."/>
            <person name="Carver A."/>
            <person name="Calhoun S."/>
            <person name="Stillman K."/>
            <person name="Liu H."/>
            <person name="Lipzen A."/>
            <person name="Pangilinan J."/>
            <person name="Labutti K."/>
            <person name="Bruns T.D."/>
            <person name="Grigoriev I.V."/>
        </authorList>
    </citation>
    <scope>NUCLEOTIDE SEQUENCE [LARGE SCALE GENOMIC DNA]</scope>
    <source>
        <strain evidence="1 2">CBS 144469</strain>
    </source>
</reference>
<dbReference type="AlphaFoldDB" id="A0A8H6LUE3"/>
<name>A0A8H6LUE3_9AGAR</name>
<dbReference type="EMBL" id="JACGCI010000125">
    <property type="protein sequence ID" value="KAF6744228.1"/>
    <property type="molecule type" value="Genomic_DNA"/>
</dbReference>
<accession>A0A8H6LUE3</accession>
<organism evidence="1 2">
    <name type="scientific">Ephemerocybe angulata</name>
    <dbReference type="NCBI Taxonomy" id="980116"/>
    <lineage>
        <taxon>Eukaryota</taxon>
        <taxon>Fungi</taxon>
        <taxon>Dikarya</taxon>
        <taxon>Basidiomycota</taxon>
        <taxon>Agaricomycotina</taxon>
        <taxon>Agaricomycetes</taxon>
        <taxon>Agaricomycetidae</taxon>
        <taxon>Agaricales</taxon>
        <taxon>Agaricineae</taxon>
        <taxon>Psathyrellaceae</taxon>
        <taxon>Ephemerocybe</taxon>
    </lineage>
</organism>
<evidence type="ECO:0000313" key="2">
    <source>
        <dbReference type="Proteomes" id="UP000521943"/>
    </source>
</evidence>
<keyword evidence="2" id="KW-1185">Reference proteome</keyword>
<dbReference type="Proteomes" id="UP000521943">
    <property type="component" value="Unassembled WGS sequence"/>
</dbReference>
<proteinExistence type="predicted"/>
<evidence type="ECO:0000313" key="1">
    <source>
        <dbReference type="EMBL" id="KAF6744228.1"/>
    </source>
</evidence>